<evidence type="ECO:0000259" key="1">
    <source>
        <dbReference type="Pfam" id="PF01636"/>
    </source>
</evidence>
<dbReference type="GeneID" id="19884723"/>
<dbReference type="AlphaFoldDB" id="J5K6Q1"/>
<sequence>MPEAAVPGLSDTALSDTSSLVAAIESEDNKLVSMHYERLKEDVYASIKAQTRQIEALLCNLFRVSECRIVPSELWGFGSFNVAVLVRLPRKNVYLRLPFLHRIGEQHFPGNAEEKLRTEIGTYLWLHEHCPDVPIPQLHAFGFPDGSIYTDPDLAPWWQRIPRQLKRMFAMLLGRPKPIQHVASSVRHGLSSGFLIISEAEGKSLMWTWNKHCRDKSYTNNLFRGLARIAVSMNSIPQKGIGSFSLGTDNSTILLQNRPLNLYMHMVENAGIPTEIPRHRTYLEVESYLSDLLSLQDSKLRHQPNSMGDYEDGQRQMAALTGLRATMHLFLNPKYRQGPFYLTLSDLHPNNIFVDEKWNIKTIIDLEWASTTPVEMQTPPYWLTSRTVDGFKEASHFQEYSETLEEYLAVYEDEELKRNGSSWQADMQRQTWQKGSFWFFHAVRDSKAMYNLFNRHIQPMFNAEHPEMQIYDDVFCCYWGYGASSLIEKKLKDREAYVNDLREAYRAESDE</sequence>
<feature type="domain" description="Aminoglycoside phosphotransferase" evidence="1">
    <location>
        <begin position="107"/>
        <end position="373"/>
    </location>
</feature>
<evidence type="ECO:0000313" key="3">
    <source>
        <dbReference type="Proteomes" id="UP000002762"/>
    </source>
</evidence>
<dbReference type="InterPro" id="IPR051678">
    <property type="entry name" value="AGP_Transferase"/>
</dbReference>
<protein>
    <submittedName>
        <fullName evidence="2">Phosphotransferase enzyme family protein</fullName>
    </submittedName>
</protein>
<dbReference type="GO" id="GO:0016740">
    <property type="term" value="F:transferase activity"/>
    <property type="evidence" value="ECO:0007669"/>
    <property type="project" value="UniProtKB-KW"/>
</dbReference>
<dbReference type="Proteomes" id="UP000002762">
    <property type="component" value="Unassembled WGS sequence"/>
</dbReference>
<reference evidence="2 3" key="1">
    <citation type="journal article" date="2012" name="Sci. Rep.">
        <title>Genomic perspectives on the evolution of fungal entomopathogenicity in Beauveria bassiana.</title>
        <authorList>
            <person name="Xiao G."/>
            <person name="Ying S.H."/>
            <person name="Zheng P."/>
            <person name="Wang Z.L."/>
            <person name="Zhang S."/>
            <person name="Xie X.Q."/>
            <person name="Shang Y."/>
            <person name="St Leger R.J."/>
            <person name="Zhao G.P."/>
            <person name="Wang C."/>
            <person name="Feng M.G."/>
        </authorList>
    </citation>
    <scope>NUCLEOTIDE SEQUENCE [LARGE SCALE GENOMIC DNA]</scope>
    <source>
        <strain evidence="2 3">ARSEF 2860</strain>
    </source>
</reference>
<organism evidence="2 3">
    <name type="scientific">Beauveria bassiana (strain ARSEF 2860)</name>
    <name type="common">White muscardine disease fungus</name>
    <name type="synonym">Tritirachium shiotae</name>
    <dbReference type="NCBI Taxonomy" id="655819"/>
    <lineage>
        <taxon>Eukaryota</taxon>
        <taxon>Fungi</taxon>
        <taxon>Dikarya</taxon>
        <taxon>Ascomycota</taxon>
        <taxon>Pezizomycotina</taxon>
        <taxon>Sordariomycetes</taxon>
        <taxon>Hypocreomycetidae</taxon>
        <taxon>Hypocreales</taxon>
        <taxon>Cordycipitaceae</taxon>
        <taxon>Beauveria</taxon>
    </lineage>
</organism>
<dbReference type="OrthoDB" id="3645574at2759"/>
<dbReference type="InParanoid" id="J5K6Q1"/>
<name>J5K6Q1_BEAB2</name>
<dbReference type="RefSeq" id="XP_008595030.1">
    <property type="nucleotide sequence ID" value="XM_008596808.1"/>
</dbReference>
<dbReference type="InterPro" id="IPR011009">
    <property type="entry name" value="Kinase-like_dom_sf"/>
</dbReference>
<keyword evidence="2" id="KW-0808">Transferase</keyword>
<gene>
    <name evidence="2" type="ORF">BBA_01711</name>
</gene>
<dbReference type="STRING" id="655819.J5K6Q1"/>
<proteinExistence type="predicted"/>
<dbReference type="PANTHER" id="PTHR21310">
    <property type="entry name" value="AMINOGLYCOSIDE PHOSPHOTRANSFERASE-RELATED-RELATED"/>
    <property type="match status" value="1"/>
</dbReference>
<keyword evidence="3" id="KW-1185">Reference proteome</keyword>
<evidence type="ECO:0000313" key="2">
    <source>
        <dbReference type="EMBL" id="EJP69746.1"/>
    </source>
</evidence>
<dbReference type="SUPFAM" id="SSF56112">
    <property type="entry name" value="Protein kinase-like (PK-like)"/>
    <property type="match status" value="1"/>
</dbReference>
<dbReference type="Pfam" id="PF01636">
    <property type="entry name" value="APH"/>
    <property type="match status" value="1"/>
</dbReference>
<dbReference type="EMBL" id="JH725152">
    <property type="protein sequence ID" value="EJP69746.1"/>
    <property type="molecule type" value="Genomic_DNA"/>
</dbReference>
<accession>J5K6Q1</accession>
<dbReference type="HOGENOM" id="CLU_025005_3_1_1"/>
<dbReference type="PANTHER" id="PTHR21310:SF37">
    <property type="entry name" value="AMINOGLYCOSIDE PHOSPHOTRANSFERASE DOMAIN-CONTAINING PROTEIN"/>
    <property type="match status" value="1"/>
</dbReference>
<dbReference type="InterPro" id="IPR002575">
    <property type="entry name" value="Aminoglycoside_PTrfase"/>
</dbReference>